<dbReference type="Pfam" id="PF18029">
    <property type="entry name" value="Glyoxalase_6"/>
    <property type="match status" value="1"/>
</dbReference>
<gene>
    <name evidence="2" type="ORF">ACFSJ0_55680</name>
</gene>
<evidence type="ECO:0000313" key="2">
    <source>
        <dbReference type="EMBL" id="MFD1546365.1"/>
    </source>
</evidence>
<organism evidence="2 3">
    <name type="scientific">Nonomuraea guangzhouensis</name>
    <dbReference type="NCBI Taxonomy" id="1291555"/>
    <lineage>
        <taxon>Bacteria</taxon>
        <taxon>Bacillati</taxon>
        <taxon>Actinomycetota</taxon>
        <taxon>Actinomycetes</taxon>
        <taxon>Streptosporangiales</taxon>
        <taxon>Streptosporangiaceae</taxon>
        <taxon>Nonomuraea</taxon>
    </lineage>
</organism>
<dbReference type="Gene3D" id="3.10.180.10">
    <property type="entry name" value="2,3-Dihydroxybiphenyl 1,2-Dioxygenase, domain 1"/>
    <property type="match status" value="1"/>
</dbReference>
<dbReference type="Proteomes" id="UP001597097">
    <property type="component" value="Unassembled WGS sequence"/>
</dbReference>
<name>A0ABW4GU01_9ACTN</name>
<sequence>MTTTTMTISSVIFDCEDPATLADFYAKATGGRISHSDDDFATVEGGPVGLAFQRVPGYRSPGWPDDAKHVHLDLQVADVETAVKELVRLGAAVPEFQPGGADWTVLTDPEGHPFCVAAGG</sequence>
<keyword evidence="3" id="KW-1185">Reference proteome</keyword>
<dbReference type="PROSITE" id="PS51819">
    <property type="entry name" value="VOC"/>
    <property type="match status" value="1"/>
</dbReference>
<protein>
    <submittedName>
        <fullName evidence="2">VOC family protein</fullName>
    </submittedName>
</protein>
<accession>A0ABW4GU01</accession>
<dbReference type="InterPro" id="IPR029068">
    <property type="entry name" value="Glyas_Bleomycin-R_OHBP_Dase"/>
</dbReference>
<comment type="caution">
    <text evidence="2">The sequence shown here is derived from an EMBL/GenBank/DDBJ whole genome shotgun (WGS) entry which is preliminary data.</text>
</comment>
<dbReference type="RefSeq" id="WP_246653236.1">
    <property type="nucleotide sequence ID" value="NZ_JAHKRM010000027.1"/>
</dbReference>
<dbReference type="SUPFAM" id="SSF54593">
    <property type="entry name" value="Glyoxalase/Bleomycin resistance protein/Dihydroxybiphenyl dioxygenase"/>
    <property type="match status" value="1"/>
</dbReference>
<dbReference type="PANTHER" id="PTHR35908">
    <property type="entry name" value="HYPOTHETICAL FUSION PROTEIN"/>
    <property type="match status" value="1"/>
</dbReference>
<dbReference type="PANTHER" id="PTHR35908:SF1">
    <property type="entry name" value="CONSERVED PROTEIN"/>
    <property type="match status" value="1"/>
</dbReference>
<proteinExistence type="predicted"/>
<reference evidence="3" key="1">
    <citation type="journal article" date="2019" name="Int. J. Syst. Evol. Microbiol.">
        <title>The Global Catalogue of Microorganisms (GCM) 10K type strain sequencing project: providing services to taxonomists for standard genome sequencing and annotation.</title>
        <authorList>
            <consortium name="The Broad Institute Genomics Platform"/>
            <consortium name="The Broad Institute Genome Sequencing Center for Infectious Disease"/>
            <person name="Wu L."/>
            <person name="Ma J."/>
        </authorList>
    </citation>
    <scope>NUCLEOTIDE SEQUENCE [LARGE SCALE GENOMIC DNA]</scope>
    <source>
        <strain evidence="3">CGMCC 1.15399</strain>
    </source>
</reference>
<dbReference type="CDD" id="cd06587">
    <property type="entry name" value="VOC"/>
    <property type="match status" value="1"/>
</dbReference>
<dbReference type="InterPro" id="IPR041581">
    <property type="entry name" value="Glyoxalase_6"/>
</dbReference>
<evidence type="ECO:0000259" key="1">
    <source>
        <dbReference type="PROSITE" id="PS51819"/>
    </source>
</evidence>
<evidence type="ECO:0000313" key="3">
    <source>
        <dbReference type="Proteomes" id="UP001597097"/>
    </source>
</evidence>
<dbReference type="InterPro" id="IPR037523">
    <property type="entry name" value="VOC_core"/>
</dbReference>
<feature type="domain" description="VOC" evidence="1">
    <location>
        <begin position="7"/>
        <end position="119"/>
    </location>
</feature>
<dbReference type="EMBL" id="JBHUCM010000066">
    <property type="protein sequence ID" value="MFD1546365.1"/>
    <property type="molecule type" value="Genomic_DNA"/>
</dbReference>